<dbReference type="Proteomes" id="UP000245962">
    <property type="component" value="Unassembled WGS sequence"/>
</dbReference>
<feature type="domain" description="Secretion system C-terminal sorting" evidence="6">
    <location>
        <begin position="125"/>
        <end position="196"/>
    </location>
</feature>
<dbReference type="InterPro" id="IPR000923">
    <property type="entry name" value="BlueCu_1"/>
</dbReference>
<feature type="chain" id="PRO_5015413636" description="T9SS C-terminal target domain-containing protein" evidence="4">
    <location>
        <begin position="21"/>
        <end position="198"/>
    </location>
</feature>
<gene>
    <name evidence="7" type="ORF">DDV96_14900</name>
</gene>
<dbReference type="GO" id="GO:0005507">
    <property type="term" value="F:copper ion binding"/>
    <property type="evidence" value="ECO:0007669"/>
    <property type="project" value="InterPro"/>
</dbReference>
<evidence type="ECO:0000313" key="7">
    <source>
        <dbReference type="EMBL" id="PVW12401.1"/>
    </source>
</evidence>
<keyword evidence="8" id="KW-1185">Reference proteome</keyword>
<dbReference type="PANTHER" id="PTHR36507:SF1">
    <property type="entry name" value="BLL1555 PROTEIN"/>
    <property type="match status" value="1"/>
</dbReference>
<dbReference type="Gene3D" id="2.60.40.420">
    <property type="entry name" value="Cupredoxins - blue copper proteins"/>
    <property type="match status" value="1"/>
</dbReference>
<dbReference type="NCBIfam" id="TIGR04183">
    <property type="entry name" value="Por_Secre_tail"/>
    <property type="match status" value="1"/>
</dbReference>
<sequence>MTMKTKFLLLAFLGFLTTNAQNTYNLDWRMGLGSNVDLTIDQGDTVIWTWKDAAPHTVENEAGNSVETFNSGVISGIGETYSYTFTEVGDNRYFCGVHGANSMSGTITVREVLGVEENSLNSIRVFPNPSSSNINLVIPQNIQSGQITVFDILGKQVHSEEFKSKTNISINIMSWTPGSYFLKIVSGEKTLTDRFIKN</sequence>
<dbReference type="InterPro" id="IPR026444">
    <property type="entry name" value="Secre_tail"/>
</dbReference>
<dbReference type="OrthoDB" id="849076at2"/>
<comment type="caution">
    <text evidence="7">The sequence shown here is derived from an EMBL/GenBank/DDBJ whole genome shotgun (WGS) entry which is preliminary data.</text>
</comment>
<dbReference type="InterPro" id="IPR052721">
    <property type="entry name" value="ET_Amicyanin"/>
</dbReference>
<feature type="signal peptide" evidence="4">
    <location>
        <begin position="1"/>
        <end position="20"/>
    </location>
</feature>
<reference evidence="7 8" key="1">
    <citation type="submission" date="2018-04" db="EMBL/GenBank/DDBJ databases">
        <title>Marixanthomonas spongiae HN-E44 sp. nov., isolated from a marine sponge.</title>
        <authorList>
            <person name="Luo L."/>
            <person name="Zhuang L."/>
        </authorList>
    </citation>
    <scope>NUCLEOTIDE SEQUENCE [LARGE SCALE GENOMIC DNA]</scope>
    <source>
        <strain evidence="7 8">HN-E44</strain>
    </source>
</reference>
<dbReference type="Gene3D" id="2.60.40.3080">
    <property type="match status" value="1"/>
</dbReference>
<feature type="domain" description="Blue (type 1) copper" evidence="5">
    <location>
        <begin position="37"/>
        <end position="109"/>
    </location>
</feature>
<dbReference type="Pfam" id="PF18962">
    <property type="entry name" value="Por_Secre_tail"/>
    <property type="match status" value="1"/>
</dbReference>
<dbReference type="PANTHER" id="PTHR36507">
    <property type="entry name" value="BLL1555 PROTEIN"/>
    <property type="match status" value="1"/>
</dbReference>
<dbReference type="AlphaFoldDB" id="A0A2U0HU53"/>
<evidence type="ECO:0000256" key="4">
    <source>
        <dbReference type="SAM" id="SignalP"/>
    </source>
</evidence>
<evidence type="ECO:0000313" key="8">
    <source>
        <dbReference type="Proteomes" id="UP000245962"/>
    </source>
</evidence>
<dbReference type="EMBL" id="QEHR01000014">
    <property type="protein sequence ID" value="PVW12401.1"/>
    <property type="molecule type" value="Genomic_DNA"/>
</dbReference>
<organism evidence="7 8">
    <name type="scientific">Marixanthomonas spongiae</name>
    <dbReference type="NCBI Taxonomy" id="2174845"/>
    <lineage>
        <taxon>Bacteria</taxon>
        <taxon>Pseudomonadati</taxon>
        <taxon>Bacteroidota</taxon>
        <taxon>Flavobacteriia</taxon>
        <taxon>Flavobacteriales</taxon>
        <taxon>Flavobacteriaceae</taxon>
        <taxon>Marixanthomonas</taxon>
    </lineage>
</organism>
<evidence type="ECO:0000256" key="1">
    <source>
        <dbReference type="ARBA" id="ARBA00022723"/>
    </source>
</evidence>
<evidence type="ECO:0008006" key="9">
    <source>
        <dbReference type="Google" id="ProtNLM"/>
    </source>
</evidence>
<proteinExistence type="predicted"/>
<accession>A0A2U0HU53</accession>
<dbReference type="Pfam" id="PF00127">
    <property type="entry name" value="Copper-bind"/>
    <property type="match status" value="1"/>
</dbReference>
<keyword evidence="3" id="KW-0186">Copper</keyword>
<keyword evidence="2 4" id="KW-0732">Signal</keyword>
<dbReference type="GO" id="GO:0009055">
    <property type="term" value="F:electron transfer activity"/>
    <property type="evidence" value="ECO:0007669"/>
    <property type="project" value="InterPro"/>
</dbReference>
<dbReference type="SUPFAM" id="SSF49503">
    <property type="entry name" value="Cupredoxins"/>
    <property type="match status" value="1"/>
</dbReference>
<evidence type="ECO:0000256" key="3">
    <source>
        <dbReference type="ARBA" id="ARBA00023008"/>
    </source>
</evidence>
<dbReference type="InterPro" id="IPR008972">
    <property type="entry name" value="Cupredoxin"/>
</dbReference>
<evidence type="ECO:0000259" key="6">
    <source>
        <dbReference type="Pfam" id="PF18962"/>
    </source>
</evidence>
<keyword evidence="1" id="KW-0479">Metal-binding</keyword>
<name>A0A2U0HU53_9FLAO</name>
<protein>
    <recommendedName>
        <fullName evidence="9">T9SS C-terminal target domain-containing protein</fullName>
    </recommendedName>
</protein>
<evidence type="ECO:0000256" key="2">
    <source>
        <dbReference type="ARBA" id="ARBA00022729"/>
    </source>
</evidence>
<evidence type="ECO:0000259" key="5">
    <source>
        <dbReference type="Pfam" id="PF00127"/>
    </source>
</evidence>